<keyword evidence="1" id="KW-0812">Transmembrane</keyword>
<sequence length="63" mass="7011">MGIVLVIFTLLSLWYVGLTLIGGLIFLKEGKMEASELPALVAFCYLFILLSVLLLRGFVQIYS</sequence>
<name>A0A0D8BWI8_GEOKU</name>
<dbReference type="PATRIC" id="fig|1462.6.peg.3254"/>
<evidence type="ECO:0000313" key="2">
    <source>
        <dbReference type="EMBL" id="KJE28344.1"/>
    </source>
</evidence>
<reference evidence="2 3" key="1">
    <citation type="submission" date="2015-01" db="EMBL/GenBank/DDBJ databases">
        <authorList>
            <person name="Filippidou S."/>
            <person name="Jeanneret N."/>
            <person name="Russel-Delif L."/>
            <person name="Junier T."/>
            <person name="Wunderlin T."/>
            <person name="Molina V."/>
            <person name="Johnson S.L."/>
            <person name="Davenport K.W."/>
            <person name="Chain P.S."/>
            <person name="Dorador C."/>
            <person name="Junier P."/>
        </authorList>
    </citation>
    <scope>NUCLEOTIDE SEQUENCE [LARGE SCALE GENOMIC DNA]</scope>
    <source>
        <strain evidence="2 3">Et7/4</strain>
    </source>
</reference>
<evidence type="ECO:0000256" key="1">
    <source>
        <dbReference type="SAM" id="Phobius"/>
    </source>
</evidence>
<keyword evidence="1" id="KW-0472">Membrane</keyword>
<feature type="transmembrane region" description="Helical" evidence="1">
    <location>
        <begin position="6"/>
        <end position="27"/>
    </location>
</feature>
<dbReference type="RefSeq" id="WP_044732481.1">
    <property type="nucleotide sequence ID" value="NZ_JYBP01000003.1"/>
</dbReference>
<organism evidence="2 3">
    <name type="scientific">Geobacillus kaustophilus</name>
    <dbReference type="NCBI Taxonomy" id="1462"/>
    <lineage>
        <taxon>Bacteria</taxon>
        <taxon>Bacillati</taxon>
        <taxon>Bacillota</taxon>
        <taxon>Bacilli</taxon>
        <taxon>Bacillales</taxon>
        <taxon>Anoxybacillaceae</taxon>
        <taxon>Geobacillus</taxon>
        <taxon>Geobacillus thermoleovorans group</taxon>
    </lineage>
</organism>
<dbReference type="AlphaFoldDB" id="A0A0D8BWI8"/>
<protein>
    <submittedName>
        <fullName evidence="2">Putative membrane protein</fullName>
    </submittedName>
</protein>
<gene>
    <name evidence="2" type="ORF">LG52_2977</name>
</gene>
<feature type="transmembrane region" description="Helical" evidence="1">
    <location>
        <begin position="39"/>
        <end position="59"/>
    </location>
</feature>
<keyword evidence="1" id="KW-1133">Transmembrane helix</keyword>
<evidence type="ECO:0000313" key="3">
    <source>
        <dbReference type="Proteomes" id="UP000032522"/>
    </source>
</evidence>
<dbReference type="Proteomes" id="UP000032522">
    <property type="component" value="Unassembled WGS sequence"/>
</dbReference>
<proteinExistence type="predicted"/>
<accession>A0A0D8BWI8</accession>
<dbReference type="EMBL" id="JYBP01000003">
    <property type="protein sequence ID" value="KJE28344.1"/>
    <property type="molecule type" value="Genomic_DNA"/>
</dbReference>
<comment type="caution">
    <text evidence="2">The sequence shown here is derived from an EMBL/GenBank/DDBJ whole genome shotgun (WGS) entry which is preliminary data.</text>
</comment>